<keyword evidence="2" id="KW-1185">Reference proteome</keyword>
<dbReference type="Proteomes" id="UP000244446">
    <property type="component" value="Unassembled WGS sequence"/>
</dbReference>
<accession>A0A2T7G202</accession>
<proteinExistence type="predicted"/>
<protein>
    <submittedName>
        <fullName evidence="1">Uncharacterized protein</fullName>
    </submittedName>
</protein>
<dbReference type="AlphaFoldDB" id="A0A2T7G202"/>
<comment type="caution">
    <text evidence="1">The sequence shown here is derived from an EMBL/GenBank/DDBJ whole genome shotgun (WGS) entry which is preliminary data.</text>
</comment>
<name>A0A2T7G202_9RHOB</name>
<organism evidence="1 2">
    <name type="scientific">Pelagivirga sediminicola</name>
    <dbReference type="NCBI Taxonomy" id="2170575"/>
    <lineage>
        <taxon>Bacteria</taxon>
        <taxon>Pseudomonadati</taxon>
        <taxon>Pseudomonadota</taxon>
        <taxon>Alphaproteobacteria</taxon>
        <taxon>Rhodobacterales</taxon>
        <taxon>Paracoccaceae</taxon>
        <taxon>Pelagivirga</taxon>
    </lineage>
</organism>
<evidence type="ECO:0000313" key="2">
    <source>
        <dbReference type="Proteomes" id="UP000244446"/>
    </source>
</evidence>
<evidence type="ECO:0000313" key="1">
    <source>
        <dbReference type="EMBL" id="PVA08447.1"/>
    </source>
</evidence>
<gene>
    <name evidence="1" type="ORF">DC366_19235</name>
</gene>
<dbReference type="RefSeq" id="WP_108693756.1">
    <property type="nucleotide sequence ID" value="NZ_QCYH01000042.1"/>
</dbReference>
<reference evidence="1 2" key="1">
    <citation type="submission" date="2018-04" db="EMBL/GenBank/DDBJ databases">
        <title>Pelagivirga bohaiensis gen. nov., sp. nov., a bacterium isolated from the Bohai Sea.</title>
        <authorList>
            <person name="Ji X."/>
        </authorList>
    </citation>
    <scope>NUCLEOTIDE SEQUENCE [LARGE SCALE GENOMIC DNA]</scope>
    <source>
        <strain evidence="1 2">BH-SD19</strain>
    </source>
</reference>
<dbReference type="EMBL" id="QCYH01000042">
    <property type="protein sequence ID" value="PVA08447.1"/>
    <property type="molecule type" value="Genomic_DNA"/>
</dbReference>
<sequence length="134" mass="14776">MQRCSLDEILRTAKLVPFEQKHIQFLISLIKKQSAKGLVVRFHPLFAFTPQEALSKMRDGVFVLTCPQIQADFVFLCESGGKGLLGGQKRVFRVFAGDLEQDEFSAASSYKSFGIAATSVNNIFRSEGLLSGAV</sequence>
<dbReference type="OrthoDB" id="8481206at2"/>